<proteinExistence type="predicted"/>
<dbReference type="Gene3D" id="2.60.120.620">
    <property type="entry name" value="q2cbj1_9rhob like domain"/>
    <property type="match status" value="1"/>
</dbReference>
<keyword evidence="1" id="KW-0560">Oxidoreductase</keyword>
<dbReference type="InterPro" id="IPR018724">
    <property type="entry name" value="2OG-Fe_dioxygenase"/>
</dbReference>
<dbReference type="Pfam" id="PF10014">
    <property type="entry name" value="2OG-Fe_Oxy_2"/>
    <property type="match status" value="1"/>
</dbReference>
<evidence type="ECO:0000313" key="2">
    <source>
        <dbReference type="Proteomes" id="UP000472676"/>
    </source>
</evidence>
<name>A0A6M2BTL5_9GAMM</name>
<dbReference type="Proteomes" id="UP000472676">
    <property type="component" value="Unassembled WGS sequence"/>
</dbReference>
<gene>
    <name evidence="1" type="ORF">G7Y85_13200</name>
</gene>
<dbReference type="AlphaFoldDB" id="A0A6M2BTL5"/>
<organism evidence="1 2">
    <name type="scientific">Solimonas terrae</name>
    <dbReference type="NCBI Taxonomy" id="1396819"/>
    <lineage>
        <taxon>Bacteria</taxon>
        <taxon>Pseudomonadati</taxon>
        <taxon>Pseudomonadota</taxon>
        <taxon>Gammaproteobacteria</taxon>
        <taxon>Nevskiales</taxon>
        <taxon>Nevskiaceae</taxon>
        <taxon>Solimonas</taxon>
    </lineage>
</organism>
<reference evidence="1 2" key="1">
    <citation type="journal article" date="2014" name="Int. J. Syst. Evol. Microbiol.">
        <title>Solimonas terrae sp. nov., isolated from soil.</title>
        <authorList>
            <person name="Kim S.J."/>
            <person name="Moon J.Y."/>
            <person name="Weon H.Y."/>
            <person name="Ahn J.H."/>
            <person name="Chen W.M."/>
            <person name="Kwon S.W."/>
        </authorList>
    </citation>
    <scope>NUCLEOTIDE SEQUENCE [LARGE SCALE GENOMIC DNA]</scope>
    <source>
        <strain evidence="1 2">KIS83-12</strain>
    </source>
</reference>
<accession>A0A6M2BTL5</accession>
<keyword evidence="1" id="KW-0223">Dioxygenase</keyword>
<evidence type="ECO:0000313" key="1">
    <source>
        <dbReference type="EMBL" id="NGY05724.1"/>
    </source>
</evidence>
<dbReference type="EMBL" id="JAAMOW010000006">
    <property type="protein sequence ID" value="NGY05724.1"/>
    <property type="molecule type" value="Genomic_DNA"/>
</dbReference>
<keyword evidence="2" id="KW-1185">Reference proteome</keyword>
<sequence length="242" mass="26839">MPPLPAPAELHATLVREGHVFLRRSDMLQQLAPHGPPGDWTAFAASWNDMPLDAYMADGGRYRRRRYGVFSAYADGSIVREAHQPHWQSIDYNPLNGDVARWFEPIPDAVGDSLQTVLRFCHATFSALAPDVAHWHVEAHQFRIEAAPDLAGQPTPEGVHRDGVDYVLVLLIRRDNIASGTTTIHTPDGSLLGSFTLTEPGDATLLDDARVFHGVTPVVPVDAREPAYRDVLVLTFRRTRPL</sequence>
<comment type="caution">
    <text evidence="1">The sequence shown here is derived from an EMBL/GenBank/DDBJ whole genome shotgun (WGS) entry which is preliminary data.</text>
</comment>
<protein>
    <submittedName>
        <fullName evidence="1">2OG-Fe dioxygenase family protein</fullName>
    </submittedName>
</protein>
<dbReference type="GO" id="GO:0051213">
    <property type="term" value="F:dioxygenase activity"/>
    <property type="evidence" value="ECO:0007669"/>
    <property type="project" value="UniProtKB-KW"/>
</dbReference>
<dbReference type="RefSeq" id="WP_166257766.1">
    <property type="nucleotide sequence ID" value="NZ_JAAMOW010000006.1"/>
</dbReference>